<evidence type="ECO:0000313" key="2">
    <source>
        <dbReference type="EMBL" id="EFC99401.1"/>
    </source>
</evidence>
<dbReference type="Proteomes" id="UP000004968">
    <property type="component" value="Unassembled WGS sequence"/>
</dbReference>
<keyword evidence="1" id="KW-1133">Transmembrane helix</keyword>
<feature type="transmembrane region" description="Helical" evidence="1">
    <location>
        <begin position="7"/>
        <end position="28"/>
    </location>
</feature>
<feature type="transmembrane region" description="Helical" evidence="1">
    <location>
        <begin position="34"/>
        <end position="53"/>
    </location>
</feature>
<organism evidence="2 3">
    <name type="scientific">Hungatella hathewayi DSM 13479</name>
    <dbReference type="NCBI Taxonomy" id="566550"/>
    <lineage>
        <taxon>Bacteria</taxon>
        <taxon>Bacillati</taxon>
        <taxon>Bacillota</taxon>
        <taxon>Clostridia</taxon>
        <taxon>Lachnospirales</taxon>
        <taxon>Lachnospiraceae</taxon>
        <taxon>Hungatella</taxon>
    </lineage>
</organism>
<evidence type="ECO:0000256" key="1">
    <source>
        <dbReference type="SAM" id="Phobius"/>
    </source>
</evidence>
<keyword evidence="1" id="KW-0812">Transmembrane</keyword>
<dbReference type="EMBL" id="ACIO01000184">
    <property type="protein sequence ID" value="EFC99401.1"/>
    <property type="molecule type" value="Genomic_DNA"/>
</dbReference>
<reference evidence="2 3" key="1">
    <citation type="submission" date="2010-01" db="EMBL/GenBank/DDBJ databases">
        <authorList>
            <person name="Weinstock G."/>
            <person name="Sodergren E."/>
            <person name="Clifton S."/>
            <person name="Fulton L."/>
            <person name="Fulton B."/>
            <person name="Courtney L."/>
            <person name="Fronick C."/>
            <person name="Harrison M."/>
            <person name="Strong C."/>
            <person name="Farmer C."/>
            <person name="Delahaunty K."/>
            <person name="Markovic C."/>
            <person name="Hall O."/>
            <person name="Minx P."/>
            <person name="Tomlinson C."/>
            <person name="Mitreva M."/>
            <person name="Nelson J."/>
            <person name="Hou S."/>
            <person name="Wollam A."/>
            <person name="Pepin K.H."/>
            <person name="Johnson M."/>
            <person name="Bhonagiri V."/>
            <person name="Nash W.E."/>
            <person name="Warren W."/>
            <person name="Chinwalla A."/>
            <person name="Mardis E.R."/>
            <person name="Wilson R.K."/>
        </authorList>
    </citation>
    <scope>NUCLEOTIDE SEQUENCE [LARGE SCALE GENOMIC DNA]</scope>
    <source>
        <strain evidence="2 3">DSM 13479</strain>
    </source>
</reference>
<proteinExistence type="predicted"/>
<comment type="caution">
    <text evidence="2">The sequence shown here is derived from an EMBL/GenBank/DDBJ whole genome shotgun (WGS) entry which is preliminary data.</text>
</comment>
<evidence type="ECO:0000313" key="3">
    <source>
        <dbReference type="Proteomes" id="UP000004968"/>
    </source>
</evidence>
<keyword evidence="1" id="KW-0472">Membrane</keyword>
<dbReference type="AlphaFoldDB" id="D3AFM5"/>
<dbReference type="HOGENOM" id="CLU_2990560_0_0_9"/>
<protein>
    <submittedName>
        <fullName evidence="2">Uncharacterized protein</fullName>
    </submittedName>
</protein>
<gene>
    <name evidence="2" type="ORF">CLOSTHATH_02410</name>
</gene>
<sequence>MPGLWLLLNYYVIDFAFSLSSISCNSLYRNRPLSGVIIFMTGPGNAFVFAADYKNSK</sequence>
<accession>D3AFM5</accession>
<name>D3AFM5_9FIRM</name>